<sequence length="162" mass="17922">MSCDPAEVVIASDAVTRRVCEYLRACGVTDPKRQIALCRRVRSQMEARTPYSGDMAGEVPFRSIQPLIDEALADEAGLSETGGGRGLDGCQPRLLRGGRRMRPAFRNSFTWEGPTPVPVKMHPQDLSAFPSLRRIGIFIPRPATSWSWVTMGSLAFIIMALW</sequence>
<dbReference type="Proteomes" id="UP001575181">
    <property type="component" value="Unassembled WGS sequence"/>
</dbReference>
<comment type="caution">
    <text evidence="1">The sequence shown here is derived from an EMBL/GenBank/DDBJ whole genome shotgun (WGS) entry which is preliminary data.</text>
</comment>
<evidence type="ECO:0000313" key="2">
    <source>
        <dbReference type="Proteomes" id="UP001575181"/>
    </source>
</evidence>
<dbReference type="EMBL" id="JBGUAW010000006">
    <property type="protein sequence ID" value="MFA9461126.1"/>
    <property type="molecule type" value="Genomic_DNA"/>
</dbReference>
<proteinExistence type="predicted"/>
<dbReference type="RefSeq" id="WP_373655912.1">
    <property type="nucleotide sequence ID" value="NZ_JBGUAW010000006.1"/>
</dbReference>
<keyword evidence="2" id="KW-1185">Reference proteome</keyword>
<reference evidence="1 2" key="1">
    <citation type="submission" date="2024-08" db="EMBL/GenBank/DDBJ databases">
        <title>Whole-genome sequencing of halo(alkali)philic microorganisms from hypersaline lakes.</title>
        <authorList>
            <person name="Sorokin D.Y."/>
            <person name="Merkel A.Y."/>
            <person name="Messina E."/>
            <person name="Yakimov M."/>
        </authorList>
    </citation>
    <scope>NUCLEOTIDE SEQUENCE [LARGE SCALE GENOMIC DNA]</scope>
    <source>
        <strain evidence="1 2">Cl-TMA</strain>
    </source>
</reference>
<evidence type="ECO:0000313" key="1">
    <source>
        <dbReference type="EMBL" id="MFA9461126.1"/>
    </source>
</evidence>
<protein>
    <submittedName>
        <fullName evidence="1">Uncharacterized protein</fullName>
    </submittedName>
</protein>
<organism evidence="1 2">
    <name type="scientific">Thiohalorhabdus methylotrophus</name>
    <dbReference type="NCBI Taxonomy" id="3242694"/>
    <lineage>
        <taxon>Bacteria</taxon>
        <taxon>Pseudomonadati</taxon>
        <taxon>Pseudomonadota</taxon>
        <taxon>Gammaproteobacteria</taxon>
        <taxon>Thiohalorhabdales</taxon>
        <taxon>Thiohalorhabdaceae</taxon>
        <taxon>Thiohalorhabdus</taxon>
    </lineage>
</organism>
<name>A0ABV4TX29_9GAMM</name>
<accession>A0ABV4TX29</accession>
<gene>
    <name evidence="1" type="ORF">ACERLL_09850</name>
</gene>